<dbReference type="GeneID" id="20247760"/>
<protein>
    <recommendedName>
        <fullName evidence="6">C-type lectin domain-containing protein</fullName>
    </recommendedName>
</protein>
<dbReference type="OrthoDB" id="6080307at2759"/>
<dbReference type="PANTHER" id="PTHR22801">
    <property type="entry name" value="LITHOSTATHINE"/>
    <property type="match status" value="1"/>
</dbReference>
<evidence type="ECO:0000259" key="2">
    <source>
        <dbReference type="PROSITE" id="PS50041"/>
    </source>
</evidence>
<feature type="signal peptide" evidence="1">
    <location>
        <begin position="1"/>
        <end position="17"/>
    </location>
</feature>
<evidence type="ECO:0000313" key="5">
    <source>
        <dbReference type="Proteomes" id="UP000030746"/>
    </source>
</evidence>
<feature type="domain" description="Apple" evidence="3">
    <location>
        <begin position="20"/>
        <end position="100"/>
    </location>
</feature>
<evidence type="ECO:0000256" key="1">
    <source>
        <dbReference type="SAM" id="SignalP"/>
    </source>
</evidence>
<evidence type="ECO:0000313" key="4">
    <source>
        <dbReference type="EMBL" id="ESO91155.1"/>
    </source>
</evidence>
<proteinExistence type="predicted"/>
<dbReference type="Gene3D" id="3.10.100.10">
    <property type="entry name" value="Mannose-Binding Protein A, subunit A"/>
    <property type="match status" value="1"/>
</dbReference>
<dbReference type="Pfam" id="PF00059">
    <property type="entry name" value="Lectin_C"/>
    <property type="match status" value="1"/>
</dbReference>
<dbReference type="Proteomes" id="UP000030746">
    <property type="component" value="Unassembled WGS sequence"/>
</dbReference>
<name>V4A7Y1_LOTGI</name>
<keyword evidence="5" id="KW-1185">Reference proteome</keyword>
<accession>V4A7Y1</accession>
<dbReference type="OMA" id="EGANEPC"/>
<gene>
    <name evidence="4" type="ORF">LOTGIDRAFT_228706</name>
</gene>
<dbReference type="InterPro" id="IPR016186">
    <property type="entry name" value="C-type_lectin-like/link_sf"/>
</dbReference>
<keyword evidence="1" id="KW-0732">Signal</keyword>
<dbReference type="PROSITE" id="PS50041">
    <property type="entry name" value="C_TYPE_LECTIN_2"/>
    <property type="match status" value="1"/>
</dbReference>
<sequence length="249" mass="28767">MLYLVLTLLASSRFVVSDDCNEFYTDSGVNNVQYDNPTETHSNLTVGECTKICMKLQKTDQCLSYGYQTITKECYIYNQFASVGDETKPSEGLVFFWTYSRPCPLDKGYELIGSDGSCVKFYNLELNGWEAKEHCRREGGHLMIMNTEAKRQYLISKYTSYKEYVYVGGTDVHEEGNWLWFDGRKIDKFWMEGEPNNFGHEYGEGEECLQLRHDLSGDKKFDSVLNDSGCSSRHKLACEVPQPKQRFNY</sequence>
<dbReference type="InterPro" id="IPR050801">
    <property type="entry name" value="Ca-Dep_Lectins_ImmuneDev"/>
</dbReference>
<dbReference type="SMART" id="SM00034">
    <property type="entry name" value="CLECT"/>
    <property type="match status" value="1"/>
</dbReference>
<dbReference type="SUPFAM" id="SSF56436">
    <property type="entry name" value="C-type lectin-like"/>
    <property type="match status" value="1"/>
</dbReference>
<dbReference type="SUPFAM" id="SSF57414">
    <property type="entry name" value="Hairpin loop containing domain-like"/>
    <property type="match status" value="1"/>
</dbReference>
<dbReference type="PROSITE" id="PS50948">
    <property type="entry name" value="PAN"/>
    <property type="match status" value="1"/>
</dbReference>
<dbReference type="HOGENOM" id="CLU_1116813_0_0_1"/>
<dbReference type="RefSeq" id="XP_009057862.1">
    <property type="nucleotide sequence ID" value="XM_009059614.1"/>
</dbReference>
<reference evidence="4 5" key="1">
    <citation type="journal article" date="2013" name="Nature">
        <title>Insights into bilaterian evolution from three spiralian genomes.</title>
        <authorList>
            <person name="Simakov O."/>
            <person name="Marletaz F."/>
            <person name="Cho S.J."/>
            <person name="Edsinger-Gonzales E."/>
            <person name="Havlak P."/>
            <person name="Hellsten U."/>
            <person name="Kuo D.H."/>
            <person name="Larsson T."/>
            <person name="Lv J."/>
            <person name="Arendt D."/>
            <person name="Savage R."/>
            <person name="Osoegawa K."/>
            <person name="de Jong P."/>
            <person name="Grimwood J."/>
            <person name="Chapman J.A."/>
            <person name="Shapiro H."/>
            <person name="Aerts A."/>
            <person name="Otillar R.P."/>
            <person name="Terry A.Y."/>
            <person name="Boore J.L."/>
            <person name="Grigoriev I.V."/>
            <person name="Lindberg D.R."/>
            <person name="Seaver E.C."/>
            <person name="Weisblat D.A."/>
            <person name="Putnam N.H."/>
            <person name="Rokhsar D.S."/>
        </authorList>
    </citation>
    <scope>NUCLEOTIDE SEQUENCE [LARGE SCALE GENOMIC DNA]</scope>
</reference>
<evidence type="ECO:0000259" key="3">
    <source>
        <dbReference type="PROSITE" id="PS50948"/>
    </source>
</evidence>
<dbReference type="AlphaFoldDB" id="V4A7Y1"/>
<organism evidence="4 5">
    <name type="scientific">Lottia gigantea</name>
    <name type="common">Giant owl limpet</name>
    <dbReference type="NCBI Taxonomy" id="225164"/>
    <lineage>
        <taxon>Eukaryota</taxon>
        <taxon>Metazoa</taxon>
        <taxon>Spiralia</taxon>
        <taxon>Lophotrochozoa</taxon>
        <taxon>Mollusca</taxon>
        <taxon>Gastropoda</taxon>
        <taxon>Patellogastropoda</taxon>
        <taxon>Lottioidea</taxon>
        <taxon>Lottiidae</taxon>
        <taxon>Lottia</taxon>
    </lineage>
</organism>
<dbReference type="InterPro" id="IPR016187">
    <property type="entry name" value="CTDL_fold"/>
</dbReference>
<dbReference type="InterPro" id="IPR003609">
    <property type="entry name" value="Pan_app"/>
</dbReference>
<feature type="domain" description="C-type lectin" evidence="2">
    <location>
        <begin position="114"/>
        <end position="239"/>
    </location>
</feature>
<dbReference type="InterPro" id="IPR001304">
    <property type="entry name" value="C-type_lectin-like"/>
</dbReference>
<feature type="chain" id="PRO_5004716650" description="C-type lectin domain-containing protein" evidence="1">
    <location>
        <begin position="18"/>
        <end position="249"/>
    </location>
</feature>
<dbReference type="KEGG" id="lgi:LOTGIDRAFT_228706"/>
<evidence type="ECO:0008006" key="6">
    <source>
        <dbReference type="Google" id="ProtNLM"/>
    </source>
</evidence>
<dbReference type="PANTHER" id="PTHR22801:SF63">
    <property type="entry name" value="C-TYPE LECTIN DOMAIN-CONTAINING PROTEIN"/>
    <property type="match status" value="1"/>
</dbReference>
<dbReference type="CTD" id="20247760"/>
<dbReference type="Pfam" id="PF00024">
    <property type="entry name" value="PAN_1"/>
    <property type="match status" value="1"/>
</dbReference>
<dbReference type="EMBL" id="KB202283">
    <property type="protein sequence ID" value="ESO91155.1"/>
    <property type="molecule type" value="Genomic_DNA"/>
</dbReference>